<accession>A0A346NEG9</accession>
<evidence type="ECO:0000313" key="5">
    <source>
        <dbReference type="Proteomes" id="UP000262901"/>
    </source>
</evidence>
<dbReference type="KEGG" id="schj:DDV21_010160"/>
<evidence type="ECO:0000313" key="1">
    <source>
        <dbReference type="EMBL" id="AXQ79414.1"/>
    </source>
</evidence>
<reference evidence="2 6" key="1">
    <citation type="submission" date="2018-08" db="EMBL/GenBank/DDBJ databases">
        <title>Draft genome of Streptococcus sp .nov. Z2.</title>
        <authorList>
            <person name="Tian Z."/>
        </authorList>
    </citation>
    <scope>NUCLEOTIDE SEQUENCE [LARGE SCALE GENOMIC DNA]</scope>
    <source>
        <strain evidence="2 6">Z2</strain>
    </source>
</reference>
<dbReference type="Proteomes" id="UP000262901">
    <property type="component" value="Unassembled WGS sequence"/>
</dbReference>
<protein>
    <submittedName>
        <fullName evidence="3">Uncharacterized protein</fullName>
    </submittedName>
</protein>
<reference evidence="4" key="3">
    <citation type="submission" date="2018-08" db="EMBL/GenBank/DDBJ databases">
        <title>Streptococcus chenjunshii sp. nov., isolated from stools sample of the Tibetan antelope in the Qinghai-Tibet plateau, China.</title>
        <authorList>
            <person name="Tian Z."/>
        </authorList>
    </citation>
    <scope>NUCLEOTIDE SEQUENCE [LARGE SCALE GENOMIC DNA]</scope>
    <source>
        <strain evidence="4">Z15</strain>
    </source>
</reference>
<gene>
    <name evidence="1" type="ORF">DDV21_010160</name>
    <name evidence="2" type="ORF">DDV22_05340</name>
    <name evidence="3" type="ORF">DDV23_05850</name>
</gene>
<evidence type="ECO:0000313" key="2">
    <source>
        <dbReference type="EMBL" id="RFU51129.1"/>
    </source>
</evidence>
<evidence type="ECO:0000313" key="6">
    <source>
        <dbReference type="Proteomes" id="UP000264056"/>
    </source>
</evidence>
<reference evidence="3 5" key="2">
    <citation type="submission" date="2018-08" db="EMBL/GenBank/DDBJ databases">
        <title>Draft genome of Streptococcus sp. nov. Z1.</title>
        <authorList>
            <person name="Tian Z."/>
        </authorList>
    </citation>
    <scope>NUCLEOTIDE SEQUENCE [LARGE SCALE GENOMIC DNA]</scope>
    <source>
        <strain evidence="3">Z1</strain>
        <strain evidence="5">Z1(2018)</strain>
    </source>
</reference>
<dbReference type="Proteomes" id="UP000246115">
    <property type="component" value="Chromosome"/>
</dbReference>
<dbReference type="EMBL" id="QVQY01000010">
    <property type="protein sequence ID" value="RFU51129.1"/>
    <property type="molecule type" value="Genomic_DNA"/>
</dbReference>
<dbReference type="Proteomes" id="UP000264056">
    <property type="component" value="Unassembled WGS sequence"/>
</dbReference>
<proteinExistence type="predicted"/>
<accession>A0A372KLS2</accession>
<reference evidence="1" key="4">
    <citation type="journal article" date="2019" name="Int. J. Syst. Evol. Microbiol.">
        <title>Streptococcus chenjunshii sp. nov. isolated from feces of Tibetan antelopes.</title>
        <authorList>
            <person name="Tian Z."/>
            <person name="Lu S."/>
            <person name="Jin D."/>
            <person name="Yang J."/>
            <person name="Pu J."/>
            <person name="Lai X.H."/>
            <person name="Bai X.N."/>
            <person name="Wu X.M."/>
            <person name="Li J."/>
            <person name="Wang S."/>
            <person name="Xu J."/>
        </authorList>
    </citation>
    <scope>NUCLEOTIDE SEQUENCE</scope>
    <source>
        <strain evidence="1">Z15</strain>
    </source>
</reference>
<dbReference type="AlphaFoldDB" id="A0A372KLS2"/>
<evidence type="ECO:0000313" key="4">
    <source>
        <dbReference type="Proteomes" id="UP000246115"/>
    </source>
</evidence>
<dbReference type="EMBL" id="QVQZ01000010">
    <property type="protein sequence ID" value="RFU53227.1"/>
    <property type="molecule type" value="Genomic_DNA"/>
</dbReference>
<evidence type="ECO:0000313" key="3">
    <source>
        <dbReference type="EMBL" id="RFU53227.1"/>
    </source>
</evidence>
<keyword evidence="6" id="KW-1185">Reference proteome</keyword>
<organism evidence="3 5">
    <name type="scientific">Streptococcus chenjunshii</name>
    <dbReference type="NCBI Taxonomy" id="2173853"/>
    <lineage>
        <taxon>Bacteria</taxon>
        <taxon>Bacillati</taxon>
        <taxon>Bacillota</taxon>
        <taxon>Bacilli</taxon>
        <taxon>Lactobacillales</taxon>
        <taxon>Streptococcaceae</taxon>
        <taxon>Streptococcus</taxon>
    </lineage>
</organism>
<dbReference type="EMBL" id="CP031733">
    <property type="protein sequence ID" value="AXQ79414.1"/>
    <property type="molecule type" value="Genomic_DNA"/>
</dbReference>
<sequence length="92" mass="10745">MLFNTFLYFFYKKITFCVLKCVILILQKIYKGGSISMATKTFTMDMNLTFSRKSANNLIKTLENNKKVKLAKNIEARDIKDSQQIKRMFSKG</sequence>
<name>A0A372KLS2_9STRE</name>